<dbReference type="PANTHER" id="PTHR17695">
    <property type="entry name" value="SMALL SUBUNIT PROCESSOME COMPONENT 20 HOMOLOG"/>
    <property type="match status" value="1"/>
</dbReference>
<evidence type="ECO:0000313" key="1">
    <source>
        <dbReference type="EMBL" id="CAL1546801.1"/>
    </source>
</evidence>
<dbReference type="PANTHER" id="PTHR17695:SF11">
    <property type="entry name" value="SMALL SUBUNIT PROCESSOME COMPONENT 20 HOMOLOG"/>
    <property type="match status" value="1"/>
</dbReference>
<dbReference type="GO" id="GO:0030686">
    <property type="term" value="C:90S preribosome"/>
    <property type="evidence" value="ECO:0007669"/>
    <property type="project" value="TreeGrafter"/>
</dbReference>
<sequence length="235" mass="27036">MFSGALSKDHGLSQIDIPCLWAALVCVPHFSFSELIEKSVLLWKKMISEINANADHVLGETSLIVLNQLLRSFLICVQSNKLEALPVSCEEVYSILRLYPKNVSSVQIVDFYLSREQNKEFLTEERLEETYKLLEPNLVSSSHNMRLITCHILSMFPVQLPAYDDGITRECAFKTMLTAEKMPLPTVHNYREKLIYLRKLEYGMVVKCLPLGSFQKAPLLFLLGNEFWNFKLLWA</sequence>
<dbReference type="AlphaFoldDB" id="A0AAV2IKV8"/>
<dbReference type="InterPro" id="IPR052575">
    <property type="entry name" value="SSU_processome_comp_20"/>
</dbReference>
<dbReference type="GO" id="GO:0032040">
    <property type="term" value="C:small-subunit processome"/>
    <property type="evidence" value="ECO:0007669"/>
    <property type="project" value="TreeGrafter"/>
</dbReference>
<dbReference type="Proteomes" id="UP001497497">
    <property type="component" value="Unassembled WGS sequence"/>
</dbReference>
<comment type="caution">
    <text evidence="1">The sequence shown here is derived from an EMBL/GenBank/DDBJ whole genome shotgun (WGS) entry which is preliminary data.</text>
</comment>
<gene>
    <name evidence="1" type="ORF">GSLYS_00020178001</name>
</gene>
<organism evidence="1 2">
    <name type="scientific">Lymnaea stagnalis</name>
    <name type="common">Great pond snail</name>
    <name type="synonym">Helix stagnalis</name>
    <dbReference type="NCBI Taxonomy" id="6523"/>
    <lineage>
        <taxon>Eukaryota</taxon>
        <taxon>Metazoa</taxon>
        <taxon>Spiralia</taxon>
        <taxon>Lophotrochozoa</taxon>
        <taxon>Mollusca</taxon>
        <taxon>Gastropoda</taxon>
        <taxon>Heterobranchia</taxon>
        <taxon>Euthyneura</taxon>
        <taxon>Panpulmonata</taxon>
        <taxon>Hygrophila</taxon>
        <taxon>Lymnaeoidea</taxon>
        <taxon>Lymnaeidae</taxon>
        <taxon>Lymnaea</taxon>
    </lineage>
</organism>
<dbReference type="EMBL" id="CAXITT010000857">
    <property type="protein sequence ID" value="CAL1546801.1"/>
    <property type="molecule type" value="Genomic_DNA"/>
</dbReference>
<reference evidence="1 2" key="1">
    <citation type="submission" date="2024-04" db="EMBL/GenBank/DDBJ databases">
        <authorList>
            <consortium name="Genoscope - CEA"/>
            <person name="William W."/>
        </authorList>
    </citation>
    <scope>NUCLEOTIDE SEQUENCE [LARGE SCALE GENOMIC DNA]</scope>
</reference>
<evidence type="ECO:0000313" key="2">
    <source>
        <dbReference type="Proteomes" id="UP001497497"/>
    </source>
</evidence>
<proteinExistence type="predicted"/>
<protein>
    <submittedName>
        <fullName evidence="1">Uncharacterized protein</fullName>
    </submittedName>
</protein>
<name>A0AAV2IKV8_LYMST</name>
<keyword evidence="2" id="KW-1185">Reference proteome</keyword>
<feature type="non-terminal residue" evidence="1">
    <location>
        <position position="235"/>
    </location>
</feature>
<accession>A0AAV2IKV8</accession>